<feature type="domain" description="Bacterial Ig" evidence="3">
    <location>
        <begin position="1286"/>
        <end position="1364"/>
    </location>
</feature>
<dbReference type="InterPro" id="IPR013783">
    <property type="entry name" value="Ig-like_fold"/>
</dbReference>
<feature type="signal peptide" evidence="1">
    <location>
        <begin position="1"/>
        <end position="21"/>
    </location>
</feature>
<comment type="caution">
    <text evidence="4">The sequence shown here is derived from an EMBL/GenBank/DDBJ whole genome shotgun (WGS) entry which is preliminary data.</text>
</comment>
<evidence type="ECO:0000256" key="1">
    <source>
        <dbReference type="SAM" id="SignalP"/>
    </source>
</evidence>
<gene>
    <name evidence="4" type="ORF">PGRAN_09461</name>
</gene>
<reference evidence="4 5" key="1">
    <citation type="journal article" date="2014" name="Int. J. Syst. Evol. Microbiol.">
        <title>Listeria floridensis sp. nov., Listeria aquatica sp. nov., Listeria cornellensis sp. nov., Listeria riparia sp. nov. and Listeria grandensis sp. nov., from agricultural and natural environments.</title>
        <authorList>
            <person name="den Bakker H.C."/>
            <person name="Warchocki S."/>
            <person name="Wright E.M."/>
            <person name="Allred A.F."/>
            <person name="Ahlstrom C."/>
            <person name="Manuel C.S."/>
            <person name="Stasiewicz M.J."/>
            <person name="Burrell A."/>
            <person name="Roof S."/>
            <person name="Strawn L."/>
            <person name="Fortes E.D."/>
            <person name="Nightingale K.K."/>
            <person name="Kephart D."/>
            <person name="Wiedmann M."/>
        </authorList>
    </citation>
    <scope>NUCLEOTIDE SEQUENCE [LARGE SCALE GENOMIC DNA]</scope>
    <source>
        <strain evidence="5">FSL F6-971</strain>
    </source>
</reference>
<name>W7B795_9LIST</name>
<dbReference type="Pfam" id="PF20585">
    <property type="entry name" value="Pectate_lyase_5"/>
    <property type="match status" value="1"/>
</dbReference>
<keyword evidence="5" id="KW-1185">Reference proteome</keyword>
<feature type="domain" description="Bacterial Ig" evidence="3">
    <location>
        <begin position="1373"/>
        <end position="1451"/>
    </location>
</feature>
<dbReference type="STRING" id="1265819.PGRAN_09461"/>
<protein>
    <recommendedName>
        <fullName evidence="6">Modifier protein of major autolysin LytC</fullName>
    </recommendedName>
</protein>
<dbReference type="EMBL" id="AODD01000013">
    <property type="protein sequence ID" value="EUJ23149.1"/>
    <property type="molecule type" value="Genomic_DNA"/>
</dbReference>
<dbReference type="Pfam" id="PF17936">
    <property type="entry name" value="Big_6"/>
    <property type="match status" value="3"/>
</dbReference>
<dbReference type="InterPro" id="IPR041498">
    <property type="entry name" value="Big_6"/>
</dbReference>
<evidence type="ECO:0000313" key="5">
    <source>
        <dbReference type="Proteomes" id="UP000019253"/>
    </source>
</evidence>
<dbReference type="InterPro" id="IPR046776">
    <property type="entry name" value="Pectate_lyase_5"/>
</dbReference>
<evidence type="ECO:0000259" key="3">
    <source>
        <dbReference type="Pfam" id="PF20622"/>
    </source>
</evidence>
<dbReference type="InterPro" id="IPR046746">
    <property type="entry name" value="Big_15"/>
</dbReference>
<dbReference type="RefSeq" id="WP_051998535.1">
    <property type="nucleotide sequence ID" value="NZ_AODD01000013.1"/>
</dbReference>
<feature type="domain" description="Bacterial Ig" evidence="2">
    <location>
        <begin position="769"/>
        <end position="847"/>
    </location>
</feature>
<dbReference type="OrthoDB" id="2360549at2"/>
<evidence type="ECO:0000313" key="4">
    <source>
        <dbReference type="EMBL" id="EUJ23149.1"/>
    </source>
</evidence>
<organism evidence="4 5">
    <name type="scientific">Listeria grandensis FSL F6-0971</name>
    <dbReference type="NCBI Taxonomy" id="1265819"/>
    <lineage>
        <taxon>Bacteria</taxon>
        <taxon>Bacillati</taxon>
        <taxon>Bacillota</taxon>
        <taxon>Bacilli</taxon>
        <taxon>Bacillales</taxon>
        <taxon>Listeriaceae</taxon>
        <taxon>Listeria</taxon>
    </lineage>
</organism>
<dbReference type="NCBIfam" id="NF033510">
    <property type="entry name" value="Ca_tandemer"/>
    <property type="match status" value="3"/>
</dbReference>
<feature type="chain" id="PRO_5039426190" description="Modifier protein of major autolysin LytC" evidence="1">
    <location>
        <begin position="22"/>
        <end position="1451"/>
    </location>
</feature>
<feature type="domain" description="Bacterial Ig" evidence="2">
    <location>
        <begin position="438"/>
        <end position="513"/>
    </location>
</feature>
<dbReference type="PATRIC" id="fig|1265819.5.peg.1887"/>
<sequence length="1451" mass="149810">MKNKKVLAGMLAVTVAGSQFAGAVGVQAAENITPIKQAAATNTTVVTTFAQLQNVLTTGSGDVSIALGNNITLEKGTTVSKNITSLTIDGQGYTLTENTAGAAAGTIYIGNAATKTVTMKNMNIVGKNYYGPVNTSDSLRGITLNYQDVTYTGPQIIHNVGGYANFSGDNHVTITKVFSTGDKAQEFSEATGVNVSGKLVIDHGGTSDSTFWFGYANYVPTFLNIEDDAEVSVLVRNTDMFYLDNSATKPFSLTVGKNAKFDVVTNKDLFRTSSMGAKNMTFGEGSETTMTRHSTKSKELINLKSGSNPGTMVVNKGAKVKLNNETGPVVSGSSNSSISLNDPDEVTFQGNIGSLLKYSGAFGFSAQNVKAWNNSTGAGVPMFTANHAVDKDALVASGVATGTGAVNITTTNDNSVRNIPFTAAGTLTFSSDATVIAAPKVDTVTNMDTVVKGTGESGKKVNVKLPNGSVYTGTVDDNGNYSVAIPKQEIGATISVWLSDTGGNVSPTATTKVIASTIPATLNDITDQSKSITGTTVPNADFTLKITTDGVPVRYTGSADSTGKILVNLDKSPEAGATVELQTTKDGASSNVISKTVKDVTPPDAPFVSPVLNTDIVVTGTGEIGATATVKLPNGSEADARVGQDGKFSVAIPAQAVGAVLEVTLTDAAGNESEPTKVTVAANVIAATLNDITDKSTSITGTTVPNADFIIKVTTDGTTVKYEGQADGTGKILVSLDKTLKAGATVELQATKGGASSQIVTKTVQDVTAPEAPVVSPVLNTDTTVKGTGEVGATATATLPNGSKAEAVVGMDGKFSITIPAQAVGSKISVTLTDAANNTSAATEVTVGSSILDAPTINEYTVADGFVVGRAPAGASRIALYVGDRLVRYGAIDANGGYQIYAADHAKMQIIGTVFQVAAVDANGTVGTKASSTVKANIAAPSVKDFYVGDVYAKGTAVGSTKVTLFVNDKAIRTAAVAADGTYSIYTGDQASLASAGNKFQIQGTSADNKVSAKTTATVKSKLAAPLINKYVVSDVYAKGTATGGAEKVALYIDGKLVRTAAVNPDGTFLIYTGDQTALRTAGKAFQIAAIDGAGTEGPKATATVQTVLAAPTILAYYPTDVYAKGTAPANATRVALYVNDKFVRYAPVTAGAYSIYTGDQASLTAVGNTFQIAAVDANGSIGTKATGTVKEDNRVAYTLTANEYNMAADQDVSGTHGTGITRVKLEVAGEVKRQTTTSGGTYAIYAKDVITSTTQKVELVGYDAQGFERNRVTVSVKNEAPQTYNINADVYNTVTDEYVKGDSDMAITRIKLVVNGKDARSTTVTGGAYQIYAQDKISSASDMVEIVAYDVNNIERNRITVSVVSLDPAAKKVTPNDYTFGTDSVTGSFGSDVKKVQLFVDGAFARQAALTGNTFTVYAKDKVTSKTQLVEVVGFDAAGLEISRQAVTIK</sequence>
<keyword evidence="1" id="KW-0732">Signal</keyword>
<feature type="domain" description="Bacterial Ig" evidence="3">
    <location>
        <begin position="1199"/>
        <end position="1279"/>
    </location>
</feature>
<accession>W7B795</accession>
<dbReference type="Pfam" id="PF20622">
    <property type="entry name" value="Big_15"/>
    <property type="match status" value="3"/>
</dbReference>
<dbReference type="Proteomes" id="UP000019253">
    <property type="component" value="Unassembled WGS sequence"/>
</dbReference>
<proteinExistence type="predicted"/>
<evidence type="ECO:0000259" key="2">
    <source>
        <dbReference type="Pfam" id="PF17936"/>
    </source>
</evidence>
<dbReference type="Gene3D" id="2.60.40.10">
    <property type="entry name" value="Immunoglobulins"/>
    <property type="match status" value="3"/>
</dbReference>
<feature type="domain" description="Bacterial Ig" evidence="2">
    <location>
        <begin position="603"/>
        <end position="681"/>
    </location>
</feature>
<evidence type="ECO:0008006" key="6">
    <source>
        <dbReference type="Google" id="ProtNLM"/>
    </source>
</evidence>